<keyword evidence="3" id="KW-1185">Reference proteome</keyword>
<keyword evidence="1" id="KW-0472">Membrane</keyword>
<feature type="transmembrane region" description="Helical" evidence="1">
    <location>
        <begin position="6"/>
        <end position="24"/>
    </location>
</feature>
<name>A0A438MMQ0_9ACTN</name>
<organism evidence="2 3">
    <name type="scientific">Nonomuraea polychroma</name>
    <dbReference type="NCBI Taxonomy" id="46176"/>
    <lineage>
        <taxon>Bacteria</taxon>
        <taxon>Bacillati</taxon>
        <taxon>Actinomycetota</taxon>
        <taxon>Actinomycetes</taxon>
        <taxon>Streptosporangiales</taxon>
        <taxon>Streptosporangiaceae</taxon>
        <taxon>Nonomuraea</taxon>
    </lineage>
</organism>
<keyword evidence="1" id="KW-1133">Transmembrane helix</keyword>
<reference evidence="2 3" key="1">
    <citation type="submission" date="2019-01" db="EMBL/GenBank/DDBJ databases">
        <title>Sequencing the genomes of 1000 actinobacteria strains.</title>
        <authorList>
            <person name="Klenk H.-P."/>
        </authorList>
    </citation>
    <scope>NUCLEOTIDE SEQUENCE [LARGE SCALE GENOMIC DNA]</scope>
    <source>
        <strain evidence="2 3">DSM 43925</strain>
    </source>
</reference>
<feature type="transmembrane region" description="Helical" evidence="1">
    <location>
        <begin position="73"/>
        <end position="94"/>
    </location>
</feature>
<sequence>MVKAALRVVGFELKGLASIALWIVRRRHGVPAGATAVTYAKEQAFTLWLMLFAMAVETVVVDLLLVATGVPEWIRFTVLIADVYGLLFGVMLAASCATRPHVLTAGELRIRYGAYFEVRVPRDLIASVRTSRNDNVSSMVSVKDGHLRVAVASRTNVSIELTEPVAFVRPLGRRAEATTISFFADKPEALVAGLRSERTVPS</sequence>
<dbReference type="Proteomes" id="UP000284824">
    <property type="component" value="Unassembled WGS sequence"/>
</dbReference>
<evidence type="ECO:0000256" key="1">
    <source>
        <dbReference type="SAM" id="Phobius"/>
    </source>
</evidence>
<feature type="transmembrane region" description="Helical" evidence="1">
    <location>
        <begin position="45"/>
        <end position="67"/>
    </location>
</feature>
<dbReference type="AlphaFoldDB" id="A0A438MMQ0"/>
<proteinExistence type="predicted"/>
<comment type="caution">
    <text evidence="2">The sequence shown here is derived from an EMBL/GenBank/DDBJ whole genome shotgun (WGS) entry which is preliminary data.</text>
</comment>
<dbReference type="OrthoDB" id="4337641at2"/>
<dbReference type="EMBL" id="SAUN01000001">
    <property type="protein sequence ID" value="RVX46929.1"/>
    <property type="molecule type" value="Genomic_DNA"/>
</dbReference>
<accession>A0A438MMQ0</accession>
<gene>
    <name evidence="2" type="ORF">EDD27_9843</name>
</gene>
<evidence type="ECO:0000313" key="2">
    <source>
        <dbReference type="EMBL" id="RVX46929.1"/>
    </source>
</evidence>
<protein>
    <submittedName>
        <fullName evidence="2">Uncharacterized protein</fullName>
    </submittedName>
</protein>
<dbReference type="RefSeq" id="WP_127939440.1">
    <property type="nucleotide sequence ID" value="NZ_SAUN01000001.1"/>
</dbReference>
<keyword evidence="1" id="KW-0812">Transmembrane</keyword>
<evidence type="ECO:0000313" key="3">
    <source>
        <dbReference type="Proteomes" id="UP000284824"/>
    </source>
</evidence>